<dbReference type="RefSeq" id="WP_088099782.1">
    <property type="nucleotide sequence ID" value="NZ_FMAK01000074.1"/>
</dbReference>
<accession>A0A1G4ERF5</accession>
<gene>
    <name evidence="1" type="ORF">BWGO95_05763</name>
</gene>
<dbReference type="EMBL" id="FMAK01000074">
    <property type="protein sequence ID" value="SCB71520.1"/>
    <property type="molecule type" value="Genomic_DNA"/>
</dbReference>
<proteinExistence type="predicted"/>
<protein>
    <submittedName>
        <fullName evidence="1">Uncharacterized protein</fullName>
    </submittedName>
</protein>
<dbReference type="Gene3D" id="2.60.270.50">
    <property type="match status" value="1"/>
</dbReference>
<evidence type="ECO:0000313" key="1">
    <source>
        <dbReference type="EMBL" id="SCB71520.1"/>
    </source>
</evidence>
<name>A0A1G4ERF5_BACMY</name>
<evidence type="ECO:0000313" key="2">
    <source>
        <dbReference type="Proteomes" id="UP000195696"/>
    </source>
</evidence>
<dbReference type="AlphaFoldDB" id="A0A1G4ERF5"/>
<organism evidence="1 2">
    <name type="scientific">Bacillus mycoides</name>
    <dbReference type="NCBI Taxonomy" id="1405"/>
    <lineage>
        <taxon>Bacteria</taxon>
        <taxon>Bacillati</taxon>
        <taxon>Bacillota</taxon>
        <taxon>Bacilli</taxon>
        <taxon>Bacillales</taxon>
        <taxon>Bacillaceae</taxon>
        <taxon>Bacillus</taxon>
        <taxon>Bacillus cereus group</taxon>
    </lineage>
</organism>
<reference evidence="1 2" key="1">
    <citation type="submission" date="2016-08" db="EMBL/GenBank/DDBJ databases">
        <authorList>
            <person name="Seilhamer J.J."/>
        </authorList>
    </citation>
    <scope>NUCLEOTIDE SEQUENCE [LARGE SCALE GENOMIC DNA]</scope>
    <source>
        <strain evidence="1 2">SDA_GO95</strain>
    </source>
</reference>
<sequence>MDTGIFTETEGTITYKGPDIELKAYWDNPFVGSNECDLQLTGPNAEYYSIFHACGSGDTNAHMRYQIYPKTN</sequence>
<dbReference type="Proteomes" id="UP000195696">
    <property type="component" value="Unassembled WGS sequence"/>
</dbReference>